<dbReference type="RefSeq" id="YP_009055940.1">
    <property type="nucleotide sequence ID" value="NC_024788.1"/>
</dbReference>
<proteinExistence type="predicted"/>
<organism evidence="1 2">
    <name type="scientific">Bacillus phage Riley</name>
    <dbReference type="NCBI Taxonomy" id="1486662"/>
    <lineage>
        <taxon>Viruses</taxon>
        <taxon>Duplodnaviria</taxon>
        <taxon>Heunggongvirae</taxon>
        <taxon>Uroviricota</taxon>
        <taxon>Caudoviricetes</taxon>
        <taxon>Herelleviridae</taxon>
        <taxon>Bastillevirinae</taxon>
        <taxon>Bequatrovirus</taxon>
        <taxon>Bequatrovirus riley</taxon>
    </lineage>
</organism>
<keyword evidence="2" id="KW-1185">Reference proteome</keyword>
<accession>A0A075M4P6</accession>
<dbReference type="EMBL" id="KJ489402">
    <property type="protein sequence ID" value="AIF72051.1"/>
    <property type="molecule type" value="Genomic_DNA"/>
</dbReference>
<sequence length="206" mass="23347">MRDNQDIFTLTNKHLTYYKRGCLTVNGEPVYIVELVKEPGTALYAVVYDVHTPHPVGQGIKPKKKARKVTTRVNTFSTKTVLGRIANSVIPSKKQDTWVEEPCLFIAPIVPNGISTLTGKREDGFFERERDTQRSIGGEMKWERGENTGVFIGLSSVTWFEDLSIPVESIIKAIIKEQQEQSDFFDLTGNNEDKSNPLSRYYKSLD</sequence>
<reference evidence="1 2" key="2">
    <citation type="journal article" date="2016" name="Virology (Lond)">
        <title>Genomic characterization and comparison of seven Myoviridae bacteriophage infecting Bacillus thuringiensis.</title>
        <authorList>
            <person name="Sauder A.B."/>
            <person name="Quinn M.R."/>
            <person name="Brouillette A."/>
            <person name="Caruso S."/>
            <person name="Cresawn S."/>
            <person name="Erill I."/>
            <person name="Lewis L."/>
            <person name="Loesser-Casey K."/>
            <person name="Pate M."/>
            <person name="Scott C."/>
            <person name="Stockwell S."/>
            <person name="Temple L."/>
        </authorList>
    </citation>
    <scope>NUCLEOTIDE SEQUENCE [LARGE SCALE GENOMIC DNA]</scope>
</reference>
<name>A0A075M4P6_9CAUD</name>
<dbReference type="Proteomes" id="UP000028561">
    <property type="component" value="Segment"/>
</dbReference>
<dbReference type="GeneID" id="20283162"/>
<evidence type="ECO:0000313" key="2">
    <source>
        <dbReference type="Proteomes" id="UP000028561"/>
    </source>
</evidence>
<protein>
    <submittedName>
        <fullName evidence="1">Uncharacterized protein</fullName>
    </submittedName>
</protein>
<dbReference type="KEGG" id="vg:20283162"/>
<evidence type="ECO:0000313" key="1">
    <source>
        <dbReference type="EMBL" id="AIF72051.1"/>
    </source>
</evidence>
<reference evidence="2" key="1">
    <citation type="submission" date="2014-09" db="EMBL/GenBank/DDBJ databases">
        <title>Genomic characterization and comparison of seven Myoviridae bacteriophage infecting Bacillus thuringiensis.</title>
        <authorList>
            <person name="Sauder A.B."/>
            <person name="McKenzie Q.R."/>
            <person name="Temple L.M."/>
            <person name="Alexis B.K."/>
            <person name="Al-Atrache Z."/>
            <person name="Lewis L.O."/>
            <person name="Loesser-Casey K.E."/>
            <person name="Mitchell K.J."/>
        </authorList>
    </citation>
    <scope>NUCLEOTIDE SEQUENCE [LARGE SCALE GENOMIC DNA]</scope>
</reference>